<reference evidence="8 9" key="1">
    <citation type="submission" date="2019-12" db="EMBL/GenBank/DDBJ databases">
        <title>Mucilaginibacter sp. HMF7410 genome sequencing and assembly.</title>
        <authorList>
            <person name="Kang H."/>
            <person name="Cha I."/>
            <person name="Kim H."/>
            <person name="Joh K."/>
        </authorList>
    </citation>
    <scope>NUCLEOTIDE SEQUENCE [LARGE SCALE GENOMIC DNA]</scope>
    <source>
        <strain evidence="8 9">HMF7410</strain>
    </source>
</reference>
<dbReference type="PANTHER" id="PTHR21496">
    <property type="entry name" value="FERREDOXIN-RELATED"/>
    <property type="match status" value="1"/>
</dbReference>
<dbReference type="Pfam" id="PF00355">
    <property type="entry name" value="Rieske"/>
    <property type="match status" value="1"/>
</dbReference>
<protein>
    <submittedName>
        <fullName evidence="8">Rieske 2Fe-2S domain-containing protein</fullName>
    </submittedName>
</protein>
<dbReference type="RefSeq" id="WP_157564549.1">
    <property type="nucleotide sequence ID" value="NZ_WPIK01000003.1"/>
</dbReference>
<keyword evidence="2" id="KW-0479">Metal-binding</keyword>
<dbReference type="InterPro" id="IPR017941">
    <property type="entry name" value="Rieske_2Fe-2S"/>
</dbReference>
<keyword evidence="1" id="KW-0001">2Fe-2S</keyword>
<evidence type="ECO:0000259" key="7">
    <source>
        <dbReference type="PROSITE" id="PS51296"/>
    </source>
</evidence>
<feature type="domain" description="Rieske" evidence="7">
    <location>
        <begin position="4"/>
        <end position="99"/>
    </location>
</feature>
<dbReference type="InterPro" id="IPR036922">
    <property type="entry name" value="Rieske_2Fe-2S_sf"/>
</dbReference>
<keyword evidence="4" id="KW-0411">Iron-sulfur</keyword>
<dbReference type="EMBL" id="WPIK01000003">
    <property type="protein sequence ID" value="MVN20771.1"/>
    <property type="molecule type" value="Genomic_DNA"/>
</dbReference>
<evidence type="ECO:0000313" key="9">
    <source>
        <dbReference type="Proteomes" id="UP000462014"/>
    </source>
</evidence>
<evidence type="ECO:0000256" key="2">
    <source>
        <dbReference type="ARBA" id="ARBA00022723"/>
    </source>
</evidence>
<accession>A0A7K1STX5</accession>
<dbReference type="AlphaFoldDB" id="A0A7K1STX5"/>
<gene>
    <name evidence="8" type="ORF">GO621_04395</name>
</gene>
<proteinExistence type="inferred from homology"/>
<comment type="cofactor">
    <cofactor evidence="5">
        <name>[2Fe-2S] cluster</name>
        <dbReference type="ChEBI" id="CHEBI:190135"/>
    </cofactor>
</comment>
<dbReference type="PROSITE" id="PS51296">
    <property type="entry name" value="RIESKE"/>
    <property type="match status" value="1"/>
</dbReference>
<sequence length="108" mass="12187">MLEWVKVSENIGIKEAFIKKVKAGNRHVCLVGFEGKIYAVSAQCPHAGGELAEGWCKDGQIICPVHRYQYDLKTGRGAKGQGDYIDTFPVEVREDGIYVQVKKRWNLF</sequence>
<dbReference type="SUPFAM" id="SSF50022">
    <property type="entry name" value="ISP domain"/>
    <property type="match status" value="1"/>
</dbReference>
<dbReference type="GO" id="GO:0051537">
    <property type="term" value="F:2 iron, 2 sulfur cluster binding"/>
    <property type="evidence" value="ECO:0007669"/>
    <property type="project" value="UniProtKB-KW"/>
</dbReference>
<dbReference type="Proteomes" id="UP000462014">
    <property type="component" value="Unassembled WGS sequence"/>
</dbReference>
<evidence type="ECO:0000256" key="4">
    <source>
        <dbReference type="ARBA" id="ARBA00023014"/>
    </source>
</evidence>
<evidence type="ECO:0000256" key="6">
    <source>
        <dbReference type="ARBA" id="ARBA00038001"/>
    </source>
</evidence>
<evidence type="ECO:0000256" key="5">
    <source>
        <dbReference type="ARBA" id="ARBA00034078"/>
    </source>
</evidence>
<evidence type="ECO:0000313" key="8">
    <source>
        <dbReference type="EMBL" id="MVN20771.1"/>
    </source>
</evidence>
<dbReference type="GO" id="GO:0046872">
    <property type="term" value="F:metal ion binding"/>
    <property type="evidence" value="ECO:0007669"/>
    <property type="project" value="UniProtKB-KW"/>
</dbReference>
<organism evidence="8 9">
    <name type="scientific">Mucilaginibacter arboris</name>
    <dbReference type="NCBI Taxonomy" id="2682090"/>
    <lineage>
        <taxon>Bacteria</taxon>
        <taxon>Pseudomonadati</taxon>
        <taxon>Bacteroidota</taxon>
        <taxon>Sphingobacteriia</taxon>
        <taxon>Sphingobacteriales</taxon>
        <taxon>Sphingobacteriaceae</taxon>
        <taxon>Mucilaginibacter</taxon>
    </lineage>
</organism>
<dbReference type="CDD" id="cd03467">
    <property type="entry name" value="Rieske"/>
    <property type="match status" value="1"/>
</dbReference>
<dbReference type="Gene3D" id="2.102.10.10">
    <property type="entry name" value="Rieske [2Fe-2S] iron-sulphur domain"/>
    <property type="match status" value="1"/>
</dbReference>
<name>A0A7K1STX5_9SPHI</name>
<dbReference type="PANTHER" id="PTHR21496:SF0">
    <property type="entry name" value="RIESKE DOMAIN-CONTAINING PROTEIN"/>
    <property type="match status" value="1"/>
</dbReference>
<evidence type="ECO:0000256" key="1">
    <source>
        <dbReference type="ARBA" id="ARBA00022714"/>
    </source>
</evidence>
<keyword evidence="3" id="KW-0408">Iron</keyword>
<keyword evidence="9" id="KW-1185">Reference proteome</keyword>
<comment type="caution">
    <text evidence="8">The sequence shown here is derived from an EMBL/GenBank/DDBJ whole genome shotgun (WGS) entry which is preliminary data.</text>
</comment>
<evidence type="ECO:0000256" key="3">
    <source>
        <dbReference type="ARBA" id="ARBA00023004"/>
    </source>
</evidence>
<comment type="similarity">
    <text evidence="6">Belongs to the bacterial ring-hydroxylating dioxygenase ferredoxin component family.</text>
</comment>